<evidence type="ECO:0000313" key="3">
    <source>
        <dbReference type="EMBL" id="SFQ82231.1"/>
    </source>
</evidence>
<feature type="chain" id="PRO_5011693916" evidence="2">
    <location>
        <begin position="29"/>
        <end position="139"/>
    </location>
</feature>
<dbReference type="AlphaFoldDB" id="A0A1I6BMU2"/>
<dbReference type="RefSeq" id="WP_143080389.1">
    <property type="nucleotide sequence ID" value="NZ_FOXS01000010.1"/>
</dbReference>
<keyword evidence="1" id="KW-0472">Membrane</keyword>
<gene>
    <name evidence="3" type="ORF">SAMN04515668_4766</name>
</gene>
<keyword evidence="1" id="KW-1133">Transmembrane helix</keyword>
<dbReference type="Proteomes" id="UP000199029">
    <property type="component" value="Unassembled WGS sequence"/>
</dbReference>
<accession>A0A1I6BMU2</accession>
<sequence length="139" mass="15335">MPYSVFYRRTTPAALLVCAAVLGSAAYAQGLRPPPAAPDVSQPPAGGILVGLAGLAPYLLYLLVHLLVFLGFLLFGLVLALVLLSPVMLLAIQLLRYRRRKRAERDAGLHKVRRRPPFPTPVALPLEEPLPLLQRRFRH</sequence>
<feature type="signal peptide" evidence="2">
    <location>
        <begin position="1"/>
        <end position="28"/>
    </location>
</feature>
<keyword evidence="2" id="KW-0732">Signal</keyword>
<keyword evidence="1" id="KW-0812">Transmembrane</keyword>
<evidence type="ECO:0000256" key="2">
    <source>
        <dbReference type="SAM" id="SignalP"/>
    </source>
</evidence>
<evidence type="ECO:0000256" key="1">
    <source>
        <dbReference type="SAM" id="Phobius"/>
    </source>
</evidence>
<protein>
    <submittedName>
        <fullName evidence="3">Uncharacterized protein</fullName>
    </submittedName>
</protein>
<proteinExistence type="predicted"/>
<evidence type="ECO:0000313" key="4">
    <source>
        <dbReference type="Proteomes" id="UP000199029"/>
    </source>
</evidence>
<keyword evidence="4" id="KW-1185">Reference proteome</keyword>
<name>A0A1I6BMU2_HYMAR</name>
<organism evidence="3 4">
    <name type="scientific">Hymenobacter arizonensis</name>
    <name type="common">Siccationidurans arizonensis</name>
    <dbReference type="NCBI Taxonomy" id="1227077"/>
    <lineage>
        <taxon>Bacteria</taxon>
        <taxon>Pseudomonadati</taxon>
        <taxon>Bacteroidota</taxon>
        <taxon>Cytophagia</taxon>
        <taxon>Cytophagales</taxon>
        <taxon>Hymenobacteraceae</taxon>
        <taxon>Hymenobacter</taxon>
    </lineage>
</organism>
<dbReference type="EMBL" id="FOXS01000010">
    <property type="protein sequence ID" value="SFQ82231.1"/>
    <property type="molecule type" value="Genomic_DNA"/>
</dbReference>
<feature type="transmembrane region" description="Helical" evidence="1">
    <location>
        <begin position="59"/>
        <end position="92"/>
    </location>
</feature>
<reference evidence="4" key="1">
    <citation type="submission" date="2016-10" db="EMBL/GenBank/DDBJ databases">
        <authorList>
            <person name="Varghese N."/>
            <person name="Submissions S."/>
        </authorList>
    </citation>
    <scope>NUCLEOTIDE SEQUENCE [LARGE SCALE GENOMIC DNA]</scope>
    <source>
        <strain evidence="4">OR362-8,ATCC BAA-1266,JCM 13504</strain>
    </source>
</reference>